<feature type="compositionally biased region" description="Pro residues" evidence="1">
    <location>
        <begin position="39"/>
        <end position="61"/>
    </location>
</feature>
<feature type="compositionally biased region" description="Pro residues" evidence="1">
    <location>
        <begin position="69"/>
        <end position="99"/>
    </location>
</feature>
<reference evidence="2" key="1">
    <citation type="submission" date="2019-06" db="EMBL/GenBank/DDBJ databases">
        <authorList>
            <person name="Zheng W."/>
        </authorList>
    </citation>
    <scope>NUCLEOTIDE SEQUENCE</scope>
    <source>
        <strain evidence="2">QDHG01</strain>
    </source>
</reference>
<keyword evidence="3" id="KW-1185">Reference proteome</keyword>
<comment type="caution">
    <text evidence="2">The sequence shown here is derived from an EMBL/GenBank/DDBJ whole genome shotgun (WGS) entry which is preliminary data.</text>
</comment>
<evidence type="ECO:0000313" key="2">
    <source>
        <dbReference type="EMBL" id="TNV79600.1"/>
    </source>
</evidence>
<feature type="region of interest" description="Disordered" evidence="1">
    <location>
        <begin position="1"/>
        <end position="127"/>
    </location>
</feature>
<sequence length="198" mass="21445">MGNSCKQPDYGVDPRDTKKYQSDQKNIRRTQPKSIPGSTLPPPPPPGKLPPPPPPPPPPPNALRSGSNLPPPPPPPPPPGGLKPGAAPPKPPPPPPPPGLVKQPSNQALPKTLPPPPPIQSQIPVAQAPAYELTEEEKQKQSLEQNEEFMKYVKLYKVIKIPLANLKQKMKSEGKFEPKLLDLFVDNRSEVISSAAYN</sequence>
<dbReference type="Proteomes" id="UP000785679">
    <property type="component" value="Unassembled WGS sequence"/>
</dbReference>
<name>A0A8J8NSW6_HALGN</name>
<evidence type="ECO:0000256" key="1">
    <source>
        <dbReference type="SAM" id="MobiDB-lite"/>
    </source>
</evidence>
<accession>A0A8J8NSW6</accession>
<feature type="compositionally biased region" description="Basic and acidic residues" evidence="1">
    <location>
        <begin position="12"/>
        <end position="26"/>
    </location>
</feature>
<proteinExistence type="predicted"/>
<organism evidence="2 3">
    <name type="scientific">Halteria grandinella</name>
    <dbReference type="NCBI Taxonomy" id="5974"/>
    <lineage>
        <taxon>Eukaryota</taxon>
        <taxon>Sar</taxon>
        <taxon>Alveolata</taxon>
        <taxon>Ciliophora</taxon>
        <taxon>Intramacronucleata</taxon>
        <taxon>Spirotrichea</taxon>
        <taxon>Stichotrichia</taxon>
        <taxon>Sporadotrichida</taxon>
        <taxon>Halteriidae</taxon>
        <taxon>Halteria</taxon>
    </lineage>
</organism>
<dbReference type="AlphaFoldDB" id="A0A8J8NSW6"/>
<protein>
    <submittedName>
        <fullName evidence="2">Uncharacterized protein</fullName>
    </submittedName>
</protein>
<gene>
    <name evidence="2" type="ORF">FGO68_gene17056</name>
</gene>
<dbReference type="EMBL" id="RRYP01008693">
    <property type="protein sequence ID" value="TNV79600.1"/>
    <property type="molecule type" value="Genomic_DNA"/>
</dbReference>
<evidence type="ECO:0000313" key="3">
    <source>
        <dbReference type="Proteomes" id="UP000785679"/>
    </source>
</evidence>